<gene>
    <name evidence="5" type="ORF">ACFFU1_01985</name>
</gene>
<accession>A0ABV5GVJ5</accession>
<dbReference type="PROSITE" id="PS51257">
    <property type="entry name" value="PROKAR_LIPOPROTEIN"/>
    <property type="match status" value="1"/>
</dbReference>
<dbReference type="SUPFAM" id="SSF53187">
    <property type="entry name" value="Zn-dependent exopeptidases"/>
    <property type="match status" value="1"/>
</dbReference>
<proteinExistence type="inferred from homology"/>
<evidence type="ECO:0000256" key="2">
    <source>
        <dbReference type="PROSITE-ProRule" id="PRU01379"/>
    </source>
</evidence>
<reference evidence="5 6" key="1">
    <citation type="submission" date="2024-09" db="EMBL/GenBank/DDBJ databases">
        <authorList>
            <person name="Sun Q."/>
            <person name="Mori K."/>
        </authorList>
    </citation>
    <scope>NUCLEOTIDE SEQUENCE [LARGE SCALE GENOMIC DNA]</scope>
    <source>
        <strain evidence="5 6">CECT 8300</strain>
    </source>
</reference>
<dbReference type="InterPro" id="IPR000834">
    <property type="entry name" value="Peptidase_M14"/>
</dbReference>
<evidence type="ECO:0000259" key="4">
    <source>
        <dbReference type="PROSITE" id="PS52035"/>
    </source>
</evidence>
<comment type="similarity">
    <text evidence="2">Belongs to the peptidase M14 family.</text>
</comment>
<organism evidence="5 6">
    <name type="scientific">Algibacter miyuki</name>
    <dbReference type="NCBI Taxonomy" id="1306933"/>
    <lineage>
        <taxon>Bacteria</taxon>
        <taxon>Pseudomonadati</taxon>
        <taxon>Bacteroidota</taxon>
        <taxon>Flavobacteriia</taxon>
        <taxon>Flavobacteriales</taxon>
        <taxon>Flavobacteriaceae</taxon>
        <taxon>Algibacter</taxon>
    </lineage>
</organism>
<sequence>MMKPLFFVLSIFFLVACSTIKTVSFDNVVDTTTKPIDVQIKQTYQLEDSDVYASNQFDGARLNGFKKLNDSTAFVIISPENTPINNSAYYAFNTWSSKPKPFYFTFKYPKGYKHRYIPKLKIDGTWRIIDTENVFQEDSIVTVKLNLTKTPITVAAQVIESSKDVKSWYTTLIKDKENVVKYEVFGKSALGKDLPVLNMGTGNLKGKDVIVLLTRQHPPEVTGYYAFQKFLETVLNNSSLSKAFLSKYHVLAFPIMNPDGVDLGQWRHNANGVDTNRDWAVYNQPEIKQAVKYIQKVLNRNDSKIVLGIDFHSTWEDVFYTNKLREGTTYPNFISDWFKALEANIPNYKVNEAAGNSTKPVSKGWFLYGHNAVGITYEIGDHTPKETIALIGRVSAEQMMNILTNSNN</sequence>
<dbReference type="PROSITE" id="PS52035">
    <property type="entry name" value="PEPTIDASE_M14"/>
    <property type="match status" value="1"/>
</dbReference>
<dbReference type="CDD" id="cd06237">
    <property type="entry name" value="M14_Nna1-like"/>
    <property type="match status" value="1"/>
</dbReference>
<feature type="signal peptide" evidence="3">
    <location>
        <begin position="1"/>
        <end position="16"/>
    </location>
</feature>
<evidence type="ECO:0000313" key="6">
    <source>
        <dbReference type="Proteomes" id="UP001589590"/>
    </source>
</evidence>
<dbReference type="Gene3D" id="3.40.630.10">
    <property type="entry name" value="Zn peptidases"/>
    <property type="match status" value="1"/>
</dbReference>
<feature type="active site" description="Proton donor/acceptor" evidence="2">
    <location>
        <position position="378"/>
    </location>
</feature>
<evidence type="ECO:0000256" key="3">
    <source>
        <dbReference type="SAM" id="SignalP"/>
    </source>
</evidence>
<dbReference type="PANTHER" id="PTHR12756">
    <property type="entry name" value="CYTOSOLIC CARBOXYPEPTIDASE"/>
    <property type="match status" value="1"/>
</dbReference>
<dbReference type="PANTHER" id="PTHR12756:SF11">
    <property type="entry name" value="CYTOSOLIC CARBOXYPEPTIDASE 1"/>
    <property type="match status" value="1"/>
</dbReference>
<feature type="domain" description="Peptidase M14" evidence="4">
    <location>
        <begin position="158"/>
        <end position="406"/>
    </location>
</feature>
<evidence type="ECO:0000313" key="5">
    <source>
        <dbReference type="EMBL" id="MFB9103653.1"/>
    </source>
</evidence>
<evidence type="ECO:0000256" key="1">
    <source>
        <dbReference type="ARBA" id="ARBA00001947"/>
    </source>
</evidence>
<comment type="caution">
    <text evidence="5">The sequence shown here is derived from an EMBL/GenBank/DDBJ whole genome shotgun (WGS) entry which is preliminary data.</text>
</comment>
<dbReference type="Pfam" id="PF00246">
    <property type="entry name" value="Peptidase_M14"/>
    <property type="match status" value="1"/>
</dbReference>
<dbReference type="Proteomes" id="UP001589590">
    <property type="component" value="Unassembled WGS sequence"/>
</dbReference>
<protein>
    <submittedName>
        <fullName evidence="5">M14 family metallopeptidase</fullName>
    </submittedName>
</protein>
<name>A0ABV5GVJ5_9FLAO</name>
<keyword evidence="3" id="KW-0732">Signal</keyword>
<dbReference type="RefSeq" id="WP_290269365.1">
    <property type="nucleotide sequence ID" value="NZ_JAUFQP010000007.1"/>
</dbReference>
<keyword evidence="6" id="KW-1185">Reference proteome</keyword>
<feature type="chain" id="PRO_5046240308" evidence="3">
    <location>
        <begin position="17"/>
        <end position="408"/>
    </location>
</feature>
<dbReference type="SMART" id="SM00631">
    <property type="entry name" value="Zn_pept"/>
    <property type="match status" value="1"/>
</dbReference>
<dbReference type="EMBL" id="JBHMFA010000001">
    <property type="protein sequence ID" value="MFB9103653.1"/>
    <property type="molecule type" value="Genomic_DNA"/>
</dbReference>
<comment type="cofactor">
    <cofactor evidence="1">
        <name>Zn(2+)</name>
        <dbReference type="ChEBI" id="CHEBI:29105"/>
    </cofactor>
</comment>
<dbReference type="InterPro" id="IPR050821">
    <property type="entry name" value="Cytosolic_carboxypeptidase"/>
</dbReference>